<organism evidence="3 4">
    <name type="scientific">Pseudarthrobacter phenanthrenivorans</name>
    <name type="common">Arthrobacter phenanthrenivorans</name>
    <dbReference type="NCBI Taxonomy" id="361575"/>
    <lineage>
        <taxon>Bacteria</taxon>
        <taxon>Bacillati</taxon>
        <taxon>Actinomycetota</taxon>
        <taxon>Actinomycetes</taxon>
        <taxon>Micrococcales</taxon>
        <taxon>Micrococcaceae</taxon>
        <taxon>Pseudarthrobacter</taxon>
    </lineage>
</organism>
<proteinExistence type="predicted"/>
<dbReference type="GO" id="GO:0005975">
    <property type="term" value="P:carbohydrate metabolic process"/>
    <property type="evidence" value="ECO:0007669"/>
    <property type="project" value="InterPro"/>
</dbReference>
<feature type="domain" description="Putative glycogen debranching enzyme N-terminal" evidence="1">
    <location>
        <begin position="22"/>
        <end position="200"/>
    </location>
</feature>
<dbReference type="InterPro" id="IPR008928">
    <property type="entry name" value="6-hairpin_glycosidase_sf"/>
</dbReference>
<reference evidence="3 4" key="1">
    <citation type="submission" date="2014-12" db="EMBL/GenBank/DDBJ databases">
        <title>Genome sequencing of Arthrobacter phenanthrenivorans SWC37.</title>
        <authorList>
            <person name="Tan P.W."/>
            <person name="Chan K.-G."/>
        </authorList>
    </citation>
    <scope>NUCLEOTIDE SEQUENCE [LARGE SCALE GENOMIC DNA]</scope>
    <source>
        <strain evidence="3 4">SWC37</strain>
    </source>
</reference>
<dbReference type="EMBL" id="JWTB01000003">
    <property type="protein sequence ID" value="KIC69743.1"/>
    <property type="molecule type" value="Genomic_DNA"/>
</dbReference>
<feature type="domain" description="Mannosylglycerate hydrolase MGH1-like glycoside hydrolase" evidence="2">
    <location>
        <begin position="375"/>
        <end position="596"/>
    </location>
</feature>
<dbReference type="AlphaFoldDB" id="A0A0B4ESU0"/>
<name>A0A0B4ESU0_PSEPS</name>
<comment type="caution">
    <text evidence="3">The sequence shown here is derived from an EMBL/GenBank/DDBJ whole genome shotgun (WGS) entry which is preliminary data.</text>
</comment>
<evidence type="ECO:0000259" key="2">
    <source>
        <dbReference type="Pfam" id="PF22422"/>
    </source>
</evidence>
<evidence type="ECO:0000313" key="3">
    <source>
        <dbReference type="EMBL" id="KIC69743.1"/>
    </source>
</evidence>
<sequence length="726" mass="79021">MTAWNEDNEASGSDVGAVTVLEGSSFCISAGTGDISADGGTNGAFYQDTRIVSGWVLRINGSRREPLSAQKAQPFEATFVGRATWPGGRFDSPLVVRQVRHIGPGLQDDIILENYAAEPVECDIELLVDADQADLFEVKGGRTTGPDDTTRSVVDGKLIIEASRHGQQRGSAIGAKDAEVGTDGLRFRVTVPARGKWSTSVIVVPLVNGEAPEKPFTEGQLPHHREGVRRHLAWEENVPRISIEDTSFQNVLNRSQSDLGALRIFDAHHPNRAAVAAGAPWFMALFGRDSLLTSYMSMMVNPNLALGTLQTLAGIQGKKVDVDSEEEPGRIPHEVRLGVTAGLSLGGTAYYGTADATPLFVATLGELSRWGLSRDAIQPLLSHADRALEWIEKYGDRDGDGFVEYLRPNDHGLVNQGWKDSWDGINFADGTIAEAPIALCEVQAYVYAAYLGRSLLAHWTGDPDLEKHWADKAAAFKEEFNRKFWLPDKGYFAVALDKDKRHVDALTSNIGHCLWTGIVDEDKAVSVMENLMSPQMFTGWGIRTLASDMGAYNPVSYHNGSVWPHDTALVATGLMRYGFVDEAKRVALGILDAARHFDGRLPELFCGFDRGEFPGPVPYPTACSPQAWAAAAPVQLARILLRFDPVFTRRVVHLAPILPESVGTFRAENVLLDTSRVTISATGSSGTIDGLPPGLKLLDEPRPPLAYPLEESMAGPDIRRLHQPEA</sequence>
<dbReference type="Gene3D" id="1.50.10.10">
    <property type="match status" value="1"/>
</dbReference>
<dbReference type="SUPFAM" id="SSF48208">
    <property type="entry name" value="Six-hairpin glycosidases"/>
    <property type="match status" value="1"/>
</dbReference>
<dbReference type="Pfam" id="PF14742">
    <property type="entry name" value="GDE_N_bis"/>
    <property type="match status" value="1"/>
</dbReference>
<protein>
    <submittedName>
        <fullName evidence="3">Amylo-alpha-1,6-glucosidase</fullName>
    </submittedName>
</protein>
<dbReference type="RefSeq" id="WP_043448949.1">
    <property type="nucleotide sequence ID" value="NZ_JWTB01000003.1"/>
</dbReference>
<dbReference type="InterPro" id="IPR032856">
    <property type="entry name" value="GDE_N_bis"/>
</dbReference>
<dbReference type="InterPro" id="IPR012341">
    <property type="entry name" value="6hp_glycosidase-like_sf"/>
</dbReference>
<dbReference type="OrthoDB" id="9759959at2"/>
<gene>
    <name evidence="3" type="ORF">RM50_00985</name>
</gene>
<accession>A0A0B4ESU0</accession>
<dbReference type="Pfam" id="PF22422">
    <property type="entry name" value="MGH1-like_GH"/>
    <property type="match status" value="1"/>
</dbReference>
<dbReference type="Proteomes" id="UP000031196">
    <property type="component" value="Unassembled WGS sequence"/>
</dbReference>
<dbReference type="InterPro" id="IPR054491">
    <property type="entry name" value="MGH1-like_GH"/>
</dbReference>
<evidence type="ECO:0000313" key="4">
    <source>
        <dbReference type="Proteomes" id="UP000031196"/>
    </source>
</evidence>
<evidence type="ECO:0000259" key="1">
    <source>
        <dbReference type="Pfam" id="PF14742"/>
    </source>
</evidence>